<feature type="region of interest" description="Disordered" evidence="1">
    <location>
        <begin position="272"/>
        <end position="292"/>
    </location>
</feature>
<evidence type="ECO:0000313" key="5">
    <source>
        <dbReference type="Proteomes" id="UP000295484"/>
    </source>
</evidence>
<dbReference type="PANTHER" id="PTHR33490:SF7">
    <property type="entry name" value="BLR2979 PROTEIN"/>
    <property type="match status" value="1"/>
</dbReference>
<reference evidence="4 5" key="1">
    <citation type="submission" date="2019-03" db="EMBL/GenBank/DDBJ databases">
        <title>Genomic Encyclopedia of Type Strains, Phase IV (KMG-IV): sequencing the most valuable type-strain genomes for metagenomic binning, comparative biology and taxonomic classification.</title>
        <authorList>
            <person name="Goeker M."/>
        </authorList>
    </citation>
    <scope>NUCLEOTIDE SEQUENCE [LARGE SCALE GENOMIC DNA]</scope>
    <source>
        <strain evidence="4 5">JA181</strain>
    </source>
</reference>
<accession>A0A4R8G3X1</accession>
<dbReference type="GO" id="GO:0008233">
    <property type="term" value="F:peptidase activity"/>
    <property type="evidence" value="ECO:0007669"/>
    <property type="project" value="UniProtKB-KW"/>
</dbReference>
<reference evidence="3" key="3">
    <citation type="submission" date="2021-01" db="EMBL/GenBank/DDBJ databases">
        <authorList>
            <person name="Guzman M.S."/>
        </authorList>
    </citation>
    <scope>NUCLEOTIDE SEQUENCE</scope>
    <source>
        <strain evidence="3">AB19</strain>
    </source>
</reference>
<evidence type="ECO:0000313" key="4">
    <source>
        <dbReference type="EMBL" id="TDX30715.1"/>
    </source>
</evidence>
<feature type="domain" description="Transglutaminase-like" evidence="2">
    <location>
        <begin position="177"/>
        <end position="248"/>
    </location>
</feature>
<gene>
    <name evidence="4" type="ORF">EV657_106200</name>
    <name evidence="3" type="ORF">JMJ92_07175</name>
</gene>
<evidence type="ECO:0000259" key="2">
    <source>
        <dbReference type="SMART" id="SM00460"/>
    </source>
</evidence>
<reference evidence="6" key="2">
    <citation type="submission" date="2021-01" db="EMBL/GenBank/DDBJ databases">
        <title>Draft genomes of Rhodovulum sulfidophilum.</title>
        <authorList>
            <person name="Guzman M.S."/>
        </authorList>
    </citation>
    <scope>NUCLEOTIDE SEQUENCE [LARGE SCALE GENOMIC DNA]</scope>
    <source>
        <strain evidence="6">AB19</strain>
    </source>
</reference>
<dbReference type="EMBL" id="SOEB01000006">
    <property type="protein sequence ID" value="TDX30715.1"/>
    <property type="molecule type" value="Genomic_DNA"/>
</dbReference>
<protein>
    <submittedName>
        <fullName evidence="3">Transglutaminase family protein</fullName>
    </submittedName>
    <submittedName>
        <fullName evidence="4">Transglutaminase-like putative cysteine protease</fullName>
    </submittedName>
</protein>
<sequence>MPIEYDIRLEIGYLYDSPAASTRTLLRMLPLTNGEQTLITGLVSADPVPDFRRDGVDFFGNATTEIAHDAGKTEFLFRFEGRVRRIPRGTTLDLSCGLAALGAEIQGIQSITPMSPHHFLGDSERIRHEPEIAAFAEEVTAPGMSVMAALQAVSHAIHDRFDFDPGATEVSTTPIEAFQNRRGVCQDISQVTIAALRSVGIPAGYVSGFLRTVAPPGQPRLEGADAMHAWVRAWCGMETGWVEIDPTNDMLVGADHIAIAIGRDYADVAPVKGSSRTSGSHRTEHRVDVIPL</sequence>
<evidence type="ECO:0000313" key="3">
    <source>
        <dbReference type="EMBL" id="MBL3577936.1"/>
    </source>
</evidence>
<dbReference type="InterPro" id="IPR038765">
    <property type="entry name" value="Papain-like_cys_pep_sf"/>
</dbReference>
<dbReference type="Pfam" id="PF08379">
    <property type="entry name" value="Bact_transglu_N"/>
    <property type="match status" value="1"/>
</dbReference>
<dbReference type="SMART" id="SM00460">
    <property type="entry name" value="TGc"/>
    <property type="match status" value="1"/>
</dbReference>
<dbReference type="InterPro" id="IPR002931">
    <property type="entry name" value="Transglutaminase-like"/>
</dbReference>
<dbReference type="SUPFAM" id="SSF54001">
    <property type="entry name" value="Cysteine proteinases"/>
    <property type="match status" value="1"/>
</dbReference>
<dbReference type="Proteomes" id="UP000295484">
    <property type="component" value="Unassembled WGS sequence"/>
</dbReference>
<dbReference type="Gene3D" id="3.10.620.30">
    <property type="match status" value="1"/>
</dbReference>
<dbReference type="Proteomes" id="UP000635853">
    <property type="component" value="Unassembled WGS sequence"/>
</dbReference>
<dbReference type="AlphaFoldDB" id="A0A4R8G3X1"/>
<dbReference type="GO" id="GO:0006508">
    <property type="term" value="P:proteolysis"/>
    <property type="evidence" value="ECO:0007669"/>
    <property type="project" value="UniProtKB-KW"/>
</dbReference>
<dbReference type="PANTHER" id="PTHR33490">
    <property type="entry name" value="BLR5614 PROTEIN-RELATED"/>
    <property type="match status" value="1"/>
</dbReference>
<organism evidence="4 5">
    <name type="scientific">Rhodovulum visakhapatnamense</name>
    <dbReference type="NCBI Taxonomy" id="364297"/>
    <lineage>
        <taxon>Bacteria</taxon>
        <taxon>Pseudomonadati</taxon>
        <taxon>Pseudomonadota</taxon>
        <taxon>Alphaproteobacteria</taxon>
        <taxon>Rhodobacterales</taxon>
        <taxon>Paracoccaceae</taxon>
        <taxon>Rhodovulum</taxon>
    </lineage>
</organism>
<dbReference type="EMBL" id="JAESIL010000022">
    <property type="protein sequence ID" value="MBL3577936.1"/>
    <property type="molecule type" value="Genomic_DNA"/>
</dbReference>
<keyword evidence="4" id="KW-0645">Protease</keyword>
<evidence type="ECO:0000313" key="6">
    <source>
        <dbReference type="Proteomes" id="UP000635853"/>
    </source>
</evidence>
<feature type="compositionally biased region" description="Basic and acidic residues" evidence="1">
    <location>
        <begin position="281"/>
        <end position="292"/>
    </location>
</feature>
<keyword evidence="4" id="KW-0378">Hydrolase</keyword>
<comment type="caution">
    <text evidence="4">The sequence shown here is derived from an EMBL/GenBank/DDBJ whole genome shotgun (WGS) entry which is preliminary data.</text>
</comment>
<dbReference type="RefSeq" id="WP_081382223.1">
    <property type="nucleotide sequence ID" value="NZ_JAESIL010000022.1"/>
</dbReference>
<name>A0A4R8G3X1_9RHOB</name>
<evidence type="ECO:0000256" key="1">
    <source>
        <dbReference type="SAM" id="MobiDB-lite"/>
    </source>
</evidence>
<keyword evidence="6" id="KW-1185">Reference proteome</keyword>
<proteinExistence type="predicted"/>
<dbReference type="Pfam" id="PF01841">
    <property type="entry name" value="Transglut_core"/>
    <property type="match status" value="1"/>
</dbReference>
<dbReference type="InterPro" id="IPR013589">
    <property type="entry name" value="Bac_transglu_N"/>
</dbReference>